<proteinExistence type="predicted"/>
<sequence>MNQMFQPVQGRMAYNWYVYPHNVYMEGGLPGFTSTMVISSDKSFGLVLLSNSKQPITLEIGFNIFRIIEGKEPVPLLESQYSKLNSDAQLLLYMSIVFSIITLVIVGVTLFQLMKKKRKFSLMKSSFKEFVISSIIVLIYFGVVYYLHVYAPFTIGVPTILAFQKEPDLVTSIIVFSVVYSFFLIVLLTRINFIKKPYDFIKSHEHNL</sequence>
<protein>
    <recommendedName>
        <fullName evidence="4">Beta-lactamase-related domain-containing protein</fullName>
    </recommendedName>
</protein>
<evidence type="ECO:0000313" key="2">
    <source>
        <dbReference type="EMBL" id="MBE4909930.1"/>
    </source>
</evidence>
<keyword evidence="1" id="KW-1133">Transmembrane helix</keyword>
<evidence type="ECO:0000256" key="1">
    <source>
        <dbReference type="SAM" id="Phobius"/>
    </source>
</evidence>
<name>A0ABR9QN47_9BACI</name>
<feature type="transmembrane region" description="Helical" evidence="1">
    <location>
        <begin position="90"/>
        <end position="110"/>
    </location>
</feature>
<feature type="transmembrane region" description="Helical" evidence="1">
    <location>
        <begin position="130"/>
        <end position="149"/>
    </location>
</feature>
<gene>
    <name evidence="2" type="ORF">IMZ08_17990</name>
</gene>
<comment type="caution">
    <text evidence="2">The sequence shown here is derived from an EMBL/GenBank/DDBJ whole genome shotgun (WGS) entry which is preliminary data.</text>
</comment>
<reference evidence="2 3" key="1">
    <citation type="submission" date="2020-10" db="EMBL/GenBank/DDBJ databases">
        <title>Bacillus sp. HD4P25, an endophyte from a halophyte.</title>
        <authorList>
            <person name="Sun J.-Q."/>
        </authorList>
    </citation>
    <scope>NUCLEOTIDE SEQUENCE [LARGE SCALE GENOMIC DNA]</scope>
    <source>
        <strain evidence="2 3">YIM 93174</strain>
    </source>
</reference>
<feature type="transmembrane region" description="Helical" evidence="1">
    <location>
        <begin position="169"/>
        <end position="188"/>
    </location>
</feature>
<evidence type="ECO:0008006" key="4">
    <source>
        <dbReference type="Google" id="ProtNLM"/>
    </source>
</evidence>
<keyword evidence="3" id="KW-1185">Reference proteome</keyword>
<dbReference type="Proteomes" id="UP001516662">
    <property type="component" value="Unassembled WGS sequence"/>
</dbReference>
<dbReference type="EMBL" id="JADCLJ010000024">
    <property type="protein sequence ID" value="MBE4909930.1"/>
    <property type="molecule type" value="Genomic_DNA"/>
</dbReference>
<evidence type="ECO:0000313" key="3">
    <source>
        <dbReference type="Proteomes" id="UP001516662"/>
    </source>
</evidence>
<accession>A0ABR9QN47</accession>
<keyword evidence="1" id="KW-0812">Transmembrane</keyword>
<organism evidence="2 3">
    <name type="scientific">Litchfieldia luteola</name>
    <dbReference type="NCBI Taxonomy" id="682179"/>
    <lineage>
        <taxon>Bacteria</taxon>
        <taxon>Bacillati</taxon>
        <taxon>Bacillota</taxon>
        <taxon>Bacilli</taxon>
        <taxon>Bacillales</taxon>
        <taxon>Bacillaceae</taxon>
        <taxon>Litchfieldia</taxon>
    </lineage>
</organism>
<keyword evidence="1" id="KW-0472">Membrane</keyword>
<dbReference type="RefSeq" id="WP_193539035.1">
    <property type="nucleotide sequence ID" value="NZ_JADCLJ010000024.1"/>
</dbReference>